<evidence type="ECO:0000313" key="4">
    <source>
        <dbReference type="Proteomes" id="UP000230233"/>
    </source>
</evidence>
<dbReference type="AlphaFoldDB" id="A0A2G5UX27"/>
<dbReference type="InterPro" id="IPR057589">
    <property type="entry name" value="GT_PLOD"/>
</dbReference>
<feature type="signal peptide" evidence="1">
    <location>
        <begin position="1"/>
        <end position="17"/>
    </location>
</feature>
<dbReference type="Proteomes" id="UP000230233">
    <property type="component" value="Chromosome II"/>
</dbReference>
<organism evidence="3 4">
    <name type="scientific">Caenorhabditis nigoni</name>
    <dbReference type="NCBI Taxonomy" id="1611254"/>
    <lineage>
        <taxon>Eukaryota</taxon>
        <taxon>Metazoa</taxon>
        <taxon>Ecdysozoa</taxon>
        <taxon>Nematoda</taxon>
        <taxon>Chromadorea</taxon>
        <taxon>Rhabditida</taxon>
        <taxon>Rhabditina</taxon>
        <taxon>Rhabditomorpha</taxon>
        <taxon>Rhabditoidea</taxon>
        <taxon>Rhabditidae</taxon>
        <taxon>Peloderinae</taxon>
        <taxon>Caenorhabditis</taxon>
    </lineage>
</organism>
<feature type="chain" id="PRO_5013862210" description="PLOD1-3-like GT domain-containing protein" evidence="1">
    <location>
        <begin position="18"/>
        <end position="97"/>
    </location>
</feature>
<feature type="domain" description="PLOD1-3-like GT" evidence="2">
    <location>
        <begin position="24"/>
        <end position="69"/>
    </location>
</feature>
<evidence type="ECO:0000256" key="1">
    <source>
        <dbReference type="SAM" id="SignalP"/>
    </source>
</evidence>
<name>A0A2G5UX27_9PELO</name>
<protein>
    <recommendedName>
        <fullName evidence="2">PLOD1-3-like GT domain-containing protein</fullName>
    </recommendedName>
</protein>
<dbReference type="Pfam" id="PF25342">
    <property type="entry name" value="GT_PLOD"/>
    <property type="match status" value="1"/>
</dbReference>
<reference evidence="4" key="1">
    <citation type="submission" date="2017-10" db="EMBL/GenBank/DDBJ databases">
        <title>Rapid genome shrinkage in a self-fertile nematode reveals novel sperm competition proteins.</title>
        <authorList>
            <person name="Yin D."/>
            <person name="Schwarz E.M."/>
            <person name="Thomas C.G."/>
            <person name="Felde R.L."/>
            <person name="Korf I.F."/>
            <person name="Cutter A.D."/>
            <person name="Schartner C.M."/>
            <person name="Ralston E.J."/>
            <person name="Meyer B.J."/>
            <person name="Haag E.S."/>
        </authorList>
    </citation>
    <scope>NUCLEOTIDE SEQUENCE [LARGE SCALE GENOMIC DNA]</scope>
    <source>
        <strain evidence="4">JU1422</strain>
    </source>
</reference>
<dbReference type="EMBL" id="PDUG01000002">
    <property type="protein sequence ID" value="PIC44097.1"/>
    <property type="molecule type" value="Genomic_DNA"/>
</dbReference>
<keyword evidence="1" id="KW-0732">Signal</keyword>
<evidence type="ECO:0000313" key="3">
    <source>
        <dbReference type="EMBL" id="PIC44097.1"/>
    </source>
</evidence>
<evidence type="ECO:0000259" key="2">
    <source>
        <dbReference type="Pfam" id="PF25342"/>
    </source>
</evidence>
<accession>A0A2G5UX27</accession>
<dbReference type="OrthoDB" id="69177at2759"/>
<sequence>MRVLPLLPILLIPAIFAVSITDLPELVVVTVATDNTDGLKRLLESAKAFDINIEVLGLGEKWNGGDTRVEQVNWGMISTYDLVEQKTPCNYVKKPIF</sequence>
<keyword evidence="4" id="KW-1185">Reference proteome</keyword>
<proteinExistence type="predicted"/>
<dbReference type="STRING" id="1611254.A0A2G5UX27"/>
<comment type="caution">
    <text evidence="3">The sequence shown here is derived from an EMBL/GenBank/DDBJ whole genome shotgun (WGS) entry which is preliminary data.</text>
</comment>
<gene>
    <name evidence="3" type="primary">Cni-let-268</name>
    <name evidence="3" type="synonym">Cnig_chr_II.g4584</name>
    <name evidence="3" type="ORF">B9Z55_004584</name>
</gene>